<dbReference type="Gene3D" id="1.20.120.330">
    <property type="entry name" value="Nucleotidyltransferases domain 2"/>
    <property type="match status" value="1"/>
</dbReference>
<dbReference type="EMBL" id="DTIB01000089">
    <property type="protein sequence ID" value="HGB25207.1"/>
    <property type="molecule type" value="Genomic_DNA"/>
</dbReference>
<evidence type="ECO:0000313" key="1">
    <source>
        <dbReference type="EMBL" id="HGB25207.1"/>
    </source>
</evidence>
<accession>A0A7C3WVL0</accession>
<sequence>MAVPRRIVEELESRGVDAVSLFVDFLVSFLKLDPQVAAESHLELAERCLEEGKKLVESDPVQASEKLYKAAEEVVKALAVHFSLRDILEEVEKSGRRSAGRLEKAVLRISEKVGGWFSAAWDRAWALHVWGFHEAKFDPEDVKARLPDIERMVAEAQRIVGKK</sequence>
<reference evidence="1" key="1">
    <citation type="journal article" date="2020" name="mSystems">
        <title>Genome- and Community-Level Interaction Insights into Carbon Utilization and Element Cycling Functions of Hydrothermarchaeota in Hydrothermal Sediment.</title>
        <authorList>
            <person name="Zhou Z."/>
            <person name="Liu Y."/>
            <person name="Xu W."/>
            <person name="Pan J."/>
            <person name="Luo Z.H."/>
            <person name="Li M."/>
        </authorList>
    </citation>
    <scope>NUCLEOTIDE SEQUENCE [LARGE SCALE GENOMIC DNA]</scope>
    <source>
        <strain evidence="1">SpSt-8</strain>
    </source>
</reference>
<comment type="caution">
    <text evidence="1">The sequence shown here is derived from an EMBL/GenBank/DDBJ whole genome shotgun (WGS) entry which is preliminary data.</text>
</comment>
<dbReference type="AlphaFoldDB" id="A0A7C3WVL0"/>
<protein>
    <submittedName>
        <fullName evidence="1">Uncharacterized protein</fullName>
    </submittedName>
</protein>
<gene>
    <name evidence="1" type="ORF">ENV88_04065</name>
</gene>
<dbReference type="Pfam" id="PF05942">
    <property type="entry name" value="PaREP1"/>
    <property type="match status" value="1"/>
</dbReference>
<name>A0A7C3WVL0_THEPE</name>
<organism evidence="1">
    <name type="scientific">Thermofilum pendens</name>
    <dbReference type="NCBI Taxonomy" id="2269"/>
    <lineage>
        <taxon>Archaea</taxon>
        <taxon>Thermoproteota</taxon>
        <taxon>Thermoprotei</taxon>
        <taxon>Thermofilales</taxon>
        <taxon>Thermofilaceae</taxon>
        <taxon>Thermofilum</taxon>
    </lineage>
</organism>
<proteinExistence type="predicted"/>
<dbReference type="PANTHER" id="PTHR34237:SF4">
    <property type="entry name" value="PAREP1 FAMILY PROTEIN"/>
    <property type="match status" value="1"/>
</dbReference>
<dbReference type="PANTHER" id="PTHR34237">
    <property type="entry name" value="PAREP8-RELATED"/>
    <property type="match status" value="1"/>
</dbReference>
<dbReference type="InterPro" id="IPR010268">
    <property type="entry name" value="PaREP1"/>
</dbReference>